<accession>A0A0A9CE63</accession>
<reference evidence="1" key="1">
    <citation type="submission" date="2014-09" db="EMBL/GenBank/DDBJ databases">
        <authorList>
            <person name="Magalhaes I.L.F."/>
            <person name="Oliveira U."/>
            <person name="Santos F.R."/>
            <person name="Vidigal T.H.D.A."/>
            <person name="Brescovit A.D."/>
            <person name="Santos A.J."/>
        </authorList>
    </citation>
    <scope>NUCLEOTIDE SEQUENCE</scope>
    <source>
        <tissue evidence="1">Shoot tissue taken approximately 20 cm above the soil surface</tissue>
    </source>
</reference>
<name>A0A0A9CE63_ARUDO</name>
<reference evidence="1" key="2">
    <citation type="journal article" date="2015" name="Data Brief">
        <title>Shoot transcriptome of the giant reed, Arundo donax.</title>
        <authorList>
            <person name="Barrero R.A."/>
            <person name="Guerrero F.D."/>
            <person name="Moolhuijzen P."/>
            <person name="Goolsby J.A."/>
            <person name="Tidwell J."/>
            <person name="Bellgard S.E."/>
            <person name="Bellgard M.I."/>
        </authorList>
    </citation>
    <scope>NUCLEOTIDE SEQUENCE</scope>
    <source>
        <tissue evidence="1">Shoot tissue taken approximately 20 cm above the soil surface</tissue>
    </source>
</reference>
<proteinExistence type="predicted"/>
<protein>
    <submittedName>
        <fullName evidence="1">Uncharacterized protein</fullName>
    </submittedName>
</protein>
<dbReference type="EMBL" id="GBRH01226250">
    <property type="protein sequence ID" value="JAD71645.1"/>
    <property type="molecule type" value="Transcribed_RNA"/>
</dbReference>
<evidence type="ECO:0000313" key="1">
    <source>
        <dbReference type="EMBL" id="JAD71645.1"/>
    </source>
</evidence>
<organism evidence="1">
    <name type="scientific">Arundo donax</name>
    <name type="common">Giant reed</name>
    <name type="synonym">Donax arundinaceus</name>
    <dbReference type="NCBI Taxonomy" id="35708"/>
    <lineage>
        <taxon>Eukaryota</taxon>
        <taxon>Viridiplantae</taxon>
        <taxon>Streptophyta</taxon>
        <taxon>Embryophyta</taxon>
        <taxon>Tracheophyta</taxon>
        <taxon>Spermatophyta</taxon>
        <taxon>Magnoliopsida</taxon>
        <taxon>Liliopsida</taxon>
        <taxon>Poales</taxon>
        <taxon>Poaceae</taxon>
        <taxon>PACMAD clade</taxon>
        <taxon>Arundinoideae</taxon>
        <taxon>Arundineae</taxon>
        <taxon>Arundo</taxon>
    </lineage>
</organism>
<sequence>MFTKICIKYTSLKYDYTYRLYVLLKSWTYTDVQSTTHCSSFFFFGPV</sequence>
<dbReference type="AlphaFoldDB" id="A0A0A9CE63"/>